<keyword evidence="2 5" id="KW-0808">Transferase</keyword>
<comment type="catalytic activity">
    <reaction evidence="7">
        <text>a 2'-deoxycytidine in DNA + S-adenosyl-L-methionine = a 5-methyl-2'-deoxycytidine in DNA + S-adenosyl-L-homocysteine + H(+)</text>
        <dbReference type="Rhea" id="RHEA:13681"/>
        <dbReference type="Rhea" id="RHEA-COMP:11369"/>
        <dbReference type="Rhea" id="RHEA-COMP:11370"/>
        <dbReference type="ChEBI" id="CHEBI:15378"/>
        <dbReference type="ChEBI" id="CHEBI:57856"/>
        <dbReference type="ChEBI" id="CHEBI:59789"/>
        <dbReference type="ChEBI" id="CHEBI:85452"/>
        <dbReference type="ChEBI" id="CHEBI:85454"/>
        <dbReference type="EC" id="2.1.1.37"/>
    </reaction>
</comment>
<dbReference type="PANTHER" id="PTHR10629:SF52">
    <property type="entry name" value="DNA (CYTOSINE-5)-METHYLTRANSFERASE 1"/>
    <property type="match status" value="1"/>
</dbReference>
<dbReference type="Gene3D" id="3.40.50.150">
    <property type="entry name" value="Vaccinia Virus protein VP39"/>
    <property type="match status" value="1"/>
</dbReference>
<comment type="caution">
    <text evidence="8">The sequence shown here is derived from an EMBL/GenBank/DDBJ whole genome shotgun (WGS) entry which is preliminary data.</text>
</comment>
<feature type="active site" evidence="5">
    <location>
        <position position="81"/>
    </location>
</feature>
<dbReference type="InterPro" id="IPR050390">
    <property type="entry name" value="C5-Methyltransferase"/>
</dbReference>
<dbReference type="Pfam" id="PF00145">
    <property type="entry name" value="DNA_methylase"/>
    <property type="match status" value="1"/>
</dbReference>
<evidence type="ECO:0000313" key="8">
    <source>
        <dbReference type="EMBL" id="KKI99834.1"/>
    </source>
</evidence>
<dbReference type="PANTHER" id="PTHR10629">
    <property type="entry name" value="CYTOSINE-SPECIFIC METHYLTRANSFERASE"/>
    <property type="match status" value="1"/>
</dbReference>
<dbReference type="OrthoDB" id="9813719at2"/>
<dbReference type="InterPro" id="IPR018117">
    <property type="entry name" value="C5_DNA_meth_AS"/>
</dbReference>
<gene>
    <name evidence="8" type="ORF">PROH_08300</name>
</gene>
<evidence type="ECO:0000256" key="5">
    <source>
        <dbReference type="PROSITE-ProRule" id="PRU01016"/>
    </source>
</evidence>
<name>A0A0M2PUP9_PROHO</name>
<dbReference type="GO" id="GO:0032259">
    <property type="term" value="P:methylation"/>
    <property type="evidence" value="ECO:0007669"/>
    <property type="project" value="UniProtKB-KW"/>
</dbReference>
<organism evidence="8 9">
    <name type="scientific">Prochlorothrix hollandica PCC 9006 = CALU 1027</name>
    <dbReference type="NCBI Taxonomy" id="317619"/>
    <lineage>
        <taxon>Bacteria</taxon>
        <taxon>Bacillati</taxon>
        <taxon>Cyanobacteriota</taxon>
        <taxon>Cyanophyceae</taxon>
        <taxon>Prochlorotrichales</taxon>
        <taxon>Prochlorotrichaceae</taxon>
        <taxon>Prochlorothrix</taxon>
    </lineage>
</organism>
<dbReference type="PRINTS" id="PR00105">
    <property type="entry name" value="C5METTRFRASE"/>
</dbReference>
<dbReference type="Gene3D" id="3.90.120.10">
    <property type="entry name" value="DNA Methylase, subunit A, domain 2"/>
    <property type="match status" value="1"/>
</dbReference>
<reference evidence="8" key="1">
    <citation type="submission" date="2012-04" db="EMBL/GenBank/DDBJ databases">
        <authorList>
            <person name="Borisov I.G."/>
            <person name="Ivanikova N.V."/>
            <person name="Pinevich A.V."/>
        </authorList>
    </citation>
    <scope>NUCLEOTIDE SEQUENCE</scope>
    <source>
        <strain evidence="8">CALU 1027</strain>
    </source>
</reference>
<dbReference type="EMBL" id="AJTX02000004">
    <property type="protein sequence ID" value="KKI99834.1"/>
    <property type="molecule type" value="Genomic_DNA"/>
</dbReference>
<evidence type="ECO:0000256" key="1">
    <source>
        <dbReference type="ARBA" id="ARBA00022603"/>
    </source>
</evidence>
<evidence type="ECO:0000313" key="9">
    <source>
        <dbReference type="Proteomes" id="UP000034681"/>
    </source>
</evidence>
<dbReference type="InterPro" id="IPR029063">
    <property type="entry name" value="SAM-dependent_MTases_sf"/>
</dbReference>
<dbReference type="GO" id="GO:0044027">
    <property type="term" value="P:negative regulation of gene expression via chromosomal CpG island methylation"/>
    <property type="evidence" value="ECO:0007669"/>
    <property type="project" value="TreeGrafter"/>
</dbReference>
<dbReference type="Proteomes" id="UP000034681">
    <property type="component" value="Unassembled WGS sequence"/>
</dbReference>
<dbReference type="EC" id="2.1.1.37" evidence="7"/>
<protein>
    <recommendedName>
        <fullName evidence="7">Cytosine-specific methyltransferase</fullName>
        <ecNumber evidence="7">2.1.1.37</ecNumber>
    </recommendedName>
</protein>
<keyword evidence="3 5" id="KW-0949">S-adenosyl-L-methionine</keyword>
<keyword evidence="1 5" id="KW-0489">Methyltransferase</keyword>
<dbReference type="STRING" id="317619.GCA_000332315_00404"/>
<sequence>MIDNISVIDLFCGAGGLTYGFEQAGLPVKVGYDIDPNCKFPYEYNNNSKFILQDINCVTKHDLEKHFSGSSVKVLAGCAPCQPFSSYARRYSDKESKWKLLLDFARLVQECKPEIVSMENVIQLKYHSVFMEFIQVLETLKYSIKFYEVNCLNYGVPQTRKRLVLLASKLGEIELSSPTHDPEGYETVRQAIEHLDPLGAGEISVIDRLHQCSKLSDLNLRRIRASRPGGTWRDWPEDLVAQCHTKKSGKTYPGVYGRMEWDKPSPTITTQCFGFGNGRFGHPEQDRAISLREAALLQTFPLSYQFVESEKPVIFNQIGRLVGNAVPVKLARVIAKSILEHIRNFDLESIDRSRI</sequence>
<keyword evidence="4" id="KW-0680">Restriction system</keyword>
<dbReference type="PROSITE" id="PS51679">
    <property type="entry name" value="SAM_MT_C5"/>
    <property type="match status" value="1"/>
</dbReference>
<evidence type="ECO:0000256" key="6">
    <source>
        <dbReference type="RuleBase" id="RU000416"/>
    </source>
</evidence>
<dbReference type="PROSITE" id="PS00094">
    <property type="entry name" value="C5_MTASE_1"/>
    <property type="match status" value="1"/>
</dbReference>
<dbReference type="NCBIfam" id="TIGR00675">
    <property type="entry name" value="dcm"/>
    <property type="match status" value="1"/>
</dbReference>
<comment type="similarity">
    <text evidence="5 6">Belongs to the class I-like SAM-binding methyltransferase superfamily. C5-methyltransferase family.</text>
</comment>
<evidence type="ECO:0000256" key="2">
    <source>
        <dbReference type="ARBA" id="ARBA00022679"/>
    </source>
</evidence>
<dbReference type="RefSeq" id="WP_044076182.1">
    <property type="nucleotide sequence ID" value="NZ_KB235933.1"/>
</dbReference>
<dbReference type="REBASE" id="168000">
    <property type="entry name" value="M.Pho1027ORF8300P"/>
</dbReference>
<dbReference type="PROSITE" id="PS00095">
    <property type="entry name" value="C5_MTASE_2"/>
    <property type="match status" value="1"/>
</dbReference>
<dbReference type="GO" id="GO:0009307">
    <property type="term" value="P:DNA restriction-modification system"/>
    <property type="evidence" value="ECO:0007669"/>
    <property type="project" value="UniProtKB-KW"/>
</dbReference>
<evidence type="ECO:0000256" key="4">
    <source>
        <dbReference type="ARBA" id="ARBA00022747"/>
    </source>
</evidence>
<dbReference type="SUPFAM" id="SSF53335">
    <property type="entry name" value="S-adenosyl-L-methionine-dependent methyltransferases"/>
    <property type="match status" value="1"/>
</dbReference>
<accession>A0A0M2PUP9</accession>
<dbReference type="AlphaFoldDB" id="A0A0M2PUP9"/>
<evidence type="ECO:0000256" key="3">
    <source>
        <dbReference type="ARBA" id="ARBA00022691"/>
    </source>
</evidence>
<dbReference type="GO" id="GO:0003886">
    <property type="term" value="F:DNA (cytosine-5-)-methyltransferase activity"/>
    <property type="evidence" value="ECO:0007669"/>
    <property type="project" value="UniProtKB-EC"/>
</dbReference>
<proteinExistence type="inferred from homology"/>
<dbReference type="GO" id="GO:0003677">
    <property type="term" value="F:DNA binding"/>
    <property type="evidence" value="ECO:0007669"/>
    <property type="project" value="TreeGrafter"/>
</dbReference>
<evidence type="ECO:0000256" key="7">
    <source>
        <dbReference type="RuleBase" id="RU000417"/>
    </source>
</evidence>
<dbReference type="InterPro" id="IPR031303">
    <property type="entry name" value="C5_meth_CS"/>
</dbReference>
<keyword evidence="9" id="KW-1185">Reference proteome</keyword>
<dbReference type="InterPro" id="IPR001525">
    <property type="entry name" value="C5_MeTfrase"/>
</dbReference>